<reference evidence="6" key="1">
    <citation type="submission" date="2023-08" db="EMBL/GenBank/DDBJ databases">
        <title>Black Yeasts Isolated from many extreme environments.</title>
        <authorList>
            <person name="Coleine C."/>
            <person name="Stajich J.E."/>
            <person name="Selbmann L."/>
        </authorList>
    </citation>
    <scope>NUCLEOTIDE SEQUENCE</scope>
    <source>
        <strain evidence="6">CCFEE 5810</strain>
    </source>
</reference>
<feature type="compositionally biased region" description="Polar residues" evidence="4">
    <location>
        <begin position="887"/>
        <end position="897"/>
    </location>
</feature>
<dbReference type="SUPFAM" id="SSF52540">
    <property type="entry name" value="P-loop containing nucleoside triphosphate hydrolases"/>
    <property type="match status" value="2"/>
</dbReference>
<evidence type="ECO:0000313" key="7">
    <source>
        <dbReference type="Proteomes" id="UP001310594"/>
    </source>
</evidence>
<dbReference type="PANTHER" id="PTHR45626:SF51">
    <property type="entry name" value="SNF2-RELATED DOMAIN-CONTAINING PROTEIN"/>
    <property type="match status" value="1"/>
</dbReference>
<dbReference type="GO" id="GO:0005634">
    <property type="term" value="C:nucleus"/>
    <property type="evidence" value="ECO:0007669"/>
    <property type="project" value="TreeGrafter"/>
</dbReference>
<evidence type="ECO:0000256" key="3">
    <source>
        <dbReference type="ARBA" id="ARBA00022840"/>
    </source>
</evidence>
<evidence type="ECO:0000256" key="2">
    <source>
        <dbReference type="ARBA" id="ARBA00022801"/>
    </source>
</evidence>
<feature type="compositionally biased region" description="Low complexity" evidence="4">
    <location>
        <begin position="959"/>
        <end position="970"/>
    </location>
</feature>
<feature type="compositionally biased region" description="Basic and acidic residues" evidence="4">
    <location>
        <begin position="867"/>
        <end position="876"/>
    </location>
</feature>
<dbReference type="GO" id="GO:0006281">
    <property type="term" value="P:DNA repair"/>
    <property type="evidence" value="ECO:0007669"/>
    <property type="project" value="TreeGrafter"/>
</dbReference>
<keyword evidence="2" id="KW-0378">Hydrolase</keyword>
<evidence type="ECO:0000259" key="5">
    <source>
        <dbReference type="PROSITE" id="PS51194"/>
    </source>
</evidence>
<evidence type="ECO:0000256" key="1">
    <source>
        <dbReference type="ARBA" id="ARBA00022741"/>
    </source>
</evidence>
<dbReference type="EMBL" id="JAVRQU010000003">
    <property type="protein sequence ID" value="KAK5705062.1"/>
    <property type="molecule type" value="Genomic_DNA"/>
</dbReference>
<dbReference type="Pfam" id="PF00176">
    <property type="entry name" value="SNF2-rel_dom"/>
    <property type="match status" value="1"/>
</dbReference>
<dbReference type="GO" id="GO:0005524">
    <property type="term" value="F:ATP binding"/>
    <property type="evidence" value="ECO:0007669"/>
    <property type="project" value="UniProtKB-KW"/>
</dbReference>
<comment type="caution">
    <text evidence="6">The sequence shown here is derived from an EMBL/GenBank/DDBJ whole genome shotgun (WGS) entry which is preliminary data.</text>
</comment>
<feature type="domain" description="Helicase C-terminal" evidence="5">
    <location>
        <begin position="1008"/>
        <end position="1163"/>
    </location>
</feature>
<name>A0AAN7WGQ2_9PEZI</name>
<evidence type="ECO:0000256" key="4">
    <source>
        <dbReference type="SAM" id="MobiDB-lite"/>
    </source>
</evidence>
<dbReference type="InterPro" id="IPR000330">
    <property type="entry name" value="SNF2_N"/>
</dbReference>
<dbReference type="PANTHER" id="PTHR45626">
    <property type="entry name" value="TRANSCRIPTION TERMINATION FACTOR 2-RELATED"/>
    <property type="match status" value="1"/>
</dbReference>
<dbReference type="CDD" id="cd18793">
    <property type="entry name" value="SF2_C_SNF"/>
    <property type="match status" value="1"/>
</dbReference>
<feature type="region of interest" description="Disordered" evidence="4">
    <location>
        <begin position="959"/>
        <end position="980"/>
    </location>
</feature>
<organism evidence="6 7">
    <name type="scientific">Elasticomyces elasticus</name>
    <dbReference type="NCBI Taxonomy" id="574655"/>
    <lineage>
        <taxon>Eukaryota</taxon>
        <taxon>Fungi</taxon>
        <taxon>Dikarya</taxon>
        <taxon>Ascomycota</taxon>
        <taxon>Pezizomycotina</taxon>
        <taxon>Dothideomycetes</taxon>
        <taxon>Dothideomycetidae</taxon>
        <taxon>Mycosphaerellales</taxon>
        <taxon>Teratosphaeriaceae</taxon>
        <taxon>Elasticomyces</taxon>
    </lineage>
</organism>
<evidence type="ECO:0000313" key="6">
    <source>
        <dbReference type="EMBL" id="KAK5705062.1"/>
    </source>
</evidence>
<dbReference type="InterPro" id="IPR014001">
    <property type="entry name" value="Helicase_ATP-bd"/>
</dbReference>
<gene>
    <name evidence="6" type="ORF">LTR97_002176</name>
</gene>
<proteinExistence type="predicted"/>
<keyword evidence="3" id="KW-0067">ATP-binding</keyword>
<dbReference type="InterPro" id="IPR049730">
    <property type="entry name" value="SNF2/RAD54-like_C"/>
</dbReference>
<dbReference type="SMART" id="SM00487">
    <property type="entry name" value="DEXDc"/>
    <property type="match status" value="1"/>
</dbReference>
<protein>
    <recommendedName>
        <fullName evidence="5">Helicase C-terminal domain-containing protein</fullName>
    </recommendedName>
</protein>
<dbReference type="InterPro" id="IPR050628">
    <property type="entry name" value="SNF2_RAD54_helicase_TF"/>
</dbReference>
<feature type="region of interest" description="Disordered" evidence="4">
    <location>
        <begin position="863"/>
        <end position="941"/>
    </location>
</feature>
<feature type="region of interest" description="Disordered" evidence="4">
    <location>
        <begin position="1"/>
        <end position="33"/>
    </location>
</feature>
<feature type="compositionally biased region" description="Polar residues" evidence="4">
    <location>
        <begin position="10"/>
        <end position="29"/>
    </location>
</feature>
<keyword evidence="1" id="KW-0547">Nucleotide-binding</keyword>
<dbReference type="Proteomes" id="UP001310594">
    <property type="component" value="Unassembled WGS sequence"/>
</dbReference>
<sequence length="1365" mass="153443">MDSPSPEMTAYQSYSSTSQDGDQLTTPATSPSIDSISSWSDIVKERKLSPEAAQFFGDLKNYLALGCLVFEDLTTLHEGIQPDVGWQEITHLPIILISDSTLSAQLAKLAQAGWLRVQSGRSALNPRFHILRMYILPSDAGLHFLDRRDSGLWKALQALVSEVDVTPEAWQGRVREGTGRKFDQWATCDEGSLFYMFNKLPSPSPSIDAVTEKYTHEALEDLLDPASVLPGLKTVLYPYQRRSAGLMLQREAVPRLLLDPRLEQRQAPDGSTYYYNARDLLFLRQPRYQETCRGGILAETMGLGKTVILLSLILACKNHQPVMPSTSRAPPIRAKVGKLSDMAISTINRHSVPWKVEFERIRHATGDEMTSCIAKLEQSPPMYEIPQEPRRWNRKTILPAPKSMTLAATTLIVVPRNLCKQWQSEIKKHVEDGALKVLVMEDLKCALPPPDELRTYDVVLFSRNRFEAEIRDGSDEQGRRMLATQLTCHCPYIGSTRERDCRCIRQDSLYDSPLKHLHFKRAIIDEGHFFGTNNSTAVTVANKLVKADHRWVVSGTPAKDLLGVEVDMSLTDSMWQTPQMRDSRETMLDQRRAFSAKEDVAGAAKSLGVLATSFLKIRPWCAEGDHERKEADWDDYIYRHEDLRKRTYSGFSTCLRRTLEAMVVKTRPEDVERDIELPPLSHEVVRLEPSFYDKLSANLFTLVLTANAVTSERTDADYLFHKNSAKARYQLVSNLRQSAFFWTGFSENDVRASVENSRRYLAKQDTSCTPEDRQLLENMLAQADTTLGSDGWKSMSRSHELGLFVDAWPKESAQHWTFDGAAAPLLTGISQLLDAQKHVNERVGSDDLGEGLSGAGVRALAPSRHVAVKEEPEEKAGKRKKLEKSPLSKSGIPTSTLEGEPVLKRRSSIGSKGTRSSPKKISHAFKVTKPQKRTPVTRTASLPAKLEAVTLDGLPSYATTQASSSAAQPEKSSRKRRRSELESLEYPFDSPYLQSRIVGTTSAKLSYLVTQILKYHKDEKILVFYDGDNVAYFIAQMLELLHIKHDIYAKSLSAALKAEYVVRFDQEPQSRVLLMDVRQAAFGLNLSSASRIFFVNPVCRPNIEAQAIKRAHRIGQTRKVYVETLVLKGTIEEKMLERAKRMTRSEHADAKALEDDGGVREIIQSARMLPVSQEERHGCGQMARLEEKQQLWGREGWRETVSMSIARSSEKKRRRVITFDDITKDDEDARLVNEGEELPPGAKRRVLSFVDCTGPSHNSLEADADSDEPVMNDWRRGSSSGIRPSLPTGLRNDLMLPVVGHAEQLAPAWPQLSARATVFDPTTRAGKVRGMSIQDLLNDHGDDGQAFVQFEDRRTVLLKEIVSRL</sequence>
<dbReference type="GO" id="GO:0016787">
    <property type="term" value="F:hydrolase activity"/>
    <property type="evidence" value="ECO:0007669"/>
    <property type="project" value="UniProtKB-KW"/>
</dbReference>
<dbReference type="GO" id="GO:0008094">
    <property type="term" value="F:ATP-dependent activity, acting on DNA"/>
    <property type="evidence" value="ECO:0007669"/>
    <property type="project" value="TreeGrafter"/>
</dbReference>
<dbReference type="InterPro" id="IPR001650">
    <property type="entry name" value="Helicase_C-like"/>
</dbReference>
<dbReference type="Pfam" id="PF00271">
    <property type="entry name" value="Helicase_C"/>
    <property type="match status" value="1"/>
</dbReference>
<accession>A0AAN7WGQ2</accession>
<dbReference type="Gene3D" id="3.40.50.300">
    <property type="entry name" value="P-loop containing nucleotide triphosphate hydrolases"/>
    <property type="match status" value="2"/>
</dbReference>
<dbReference type="PROSITE" id="PS51194">
    <property type="entry name" value="HELICASE_CTER"/>
    <property type="match status" value="1"/>
</dbReference>
<dbReference type="InterPro" id="IPR027417">
    <property type="entry name" value="P-loop_NTPase"/>
</dbReference>
<feature type="region of interest" description="Disordered" evidence="4">
    <location>
        <begin position="1257"/>
        <end position="1286"/>
    </location>
</feature>